<evidence type="ECO:0000313" key="7">
    <source>
        <dbReference type="Proteomes" id="UP000188836"/>
    </source>
</evidence>
<dbReference type="OrthoDB" id="4350011at2"/>
<dbReference type="PROSITE" id="PS01124">
    <property type="entry name" value="HTH_ARAC_FAMILY_2"/>
    <property type="match status" value="1"/>
</dbReference>
<dbReference type="Proteomes" id="UP000188836">
    <property type="component" value="Unassembled WGS sequence"/>
</dbReference>
<dbReference type="RefSeq" id="WP_077114864.1">
    <property type="nucleotide sequence ID" value="NZ_MUKP01000019.1"/>
</dbReference>
<evidence type="ECO:0000313" key="6">
    <source>
        <dbReference type="EMBL" id="ONM50044.1"/>
    </source>
</evidence>
<dbReference type="InterPro" id="IPR002818">
    <property type="entry name" value="DJ-1/PfpI"/>
</dbReference>
<dbReference type="SUPFAM" id="SSF46689">
    <property type="entry name" value="Homeodomain-like"/>
    <property type="match status" value="2"/>
</dbReference>
<dbReference type="STRING" id="1538463.B0T36_06900"/>
<evidence type="ECO:0000256" key="2">
    <source>
        <dbReference type="ARBA" id="ARBA00023125"/>
    </source>
</evidence>
<evidence type="ECO:0000256" key="1">
    <source>
        <dbReference type="ARBA" id="ARBA00023015"/>
    </source>
</evidence>
<dbReference type="PROSITE" id="PS00041">
    <property type="entry name" value="HTH_ARAC_FAMILY_1"/>
    <property type="match status" value="1"/>
</dbReference>
<feature type="domain" description="HTH araC/xylS-type" evidence="5">
    <location>
        <begin position="213"/>
        <end position="311"/>
    </location>
</feature>
<organism evidence="6 7">
    <name type="scientific">Nocardia donostiensis</name>
    <dbReference type="NCBI Taxonomy" id="1538463"/>
    <lineage>
        <taxon>Bacteria</taxon>
        <taxon>Bacillati</taxon>
        <taxon>Actinomycetota</taxon>
        <taxon>Actinomycetes</taxon>
        <taxon>Mycobacteriales</taxon>
        <taxon>Nocardiaceae</taxon>
        <taxon>Nocardia</taxon>
    </lineage>
</organism>
<evidence type="ECO:0000256" key="4">
    <source>
        <dbReference type="SAM" id="MobiDB-lite"/>
    </source>
</evidence>
<sequence length="336" mass="36691">MAPVVALALSDGVPIFELAAPCAIFGTDRSDLTGTDWYTFKVCSPPHARVDQWFTAATPHTYDDLVTADTVVVPACHDAMLTPPTDLMEAIQSAARRGARIASICTGAFVLAAAGLLDGRRAATHWLHAPTLADRYPRVIVDPDPLYIDHGDVLTSAGKSAGTDLCLHIVRTDYGAHVANQIARRLVAPPHREGHQRQYTDPSPAPAHTDTLDDTISWALAHLDTPLTVEQLARHACVSLRTLHRHFVARTGARPLEWLNAQRVRHAQQLLETTDIPIDRIAACCGFGTTAALRRHFRDALDTTPDAYRRTFTQQQTNRATTTPPPGVTNIPPRNN</sequence>
<dbReference type="GO" id="GO:0043565">
    <property type="term" value="F:sequence-specific DNA binding"/>
    <property type="evidence" value="ECO:0007669"/>
    <property type="project" value="InterPro"/>
</dbReference>
<accession>A0A1W0BA47</accession>
<comment type="caution">
    <text evidence="6">The sequence shown here is derived from an EMBL/GenBank/DDBJ whole genome shotgun (WGS) entry which is preliminary data.</text>
</comment>
<dbReference type="InterPro" id="IPR052158">
    <property type="entry name" value="INH-QAR"/>
</dbReference>
<dbReference type="Pfam" id="PF12833">
    <property type="entry name" value="HTH_18"/>
    <property type="match status" value="1"/>
</dbReference>
<reference evidence="6 7" key="1">
    <citation type="journal article" date="2016" name="Antonie Van Leeuwenhoek">
        <title>Nocardia donostiensis sp. nov., isolated from human respiratory specimens.</title>
        <authorList>
            <person name="Ercibengoa M."/>
            <person name="Bell M."/>
            <person name="Marimon J.M."/>
            <person name="Humrighouse B."/>
            <person name="Klenk H.P."/>
            <person name="Potter G."/>
            <person name="Perez-Trallero E."/>
        </authorList>
    </citation>
    <scope>NUCLEOTIDE SEQUENCE [LARGE SCALE GENOMIC DNA]</scope>
    <source>
        <strain evidence="6 7">X1655</strain>
    </source>
</reference>
<dbReference type="InterPro" id="IPR029062">
    <property type="entry name" value="Class_I_gatase-like"/>
</dbReference>
<keyword evidence="3" id="KW-0804">Transcription</keyword>
<dbReference type="InterPro" id="IPR018060">
    <property type="entry name" value="HTH_AraC"/>
</dbReference>
<dbReference type="AlphaFoldDB" id="A0A1W0BA47"/>
<proteinExistence type="predicted"/>
<feature type="region of interest" description="Disordered" evidence="4">
    <location>
        <begin position="189"/>
        <end position="208"/>
    </location>
</feature>
<dbReference type="InterPro" id="IPR018062">
    <property type="entry name" value="HTH_AraC-typ_CS"/>
</dbReference>
<dbReference type="InterPro" id="IPR009057">
    <property type="entry name" value="Homeodomain-like_sf"/>
</dbReference>
<name>A0A1W0BA47_9NOCA</name>
<dbReference type="PANTHER" id="PTHR43130:SF3">
    <property type="entry name" value="HTH-TYPE TRANSCRIPTIONAL REGULATOR RV1931C"/>
    <property type="match status" value="1"/>
</dbReference>
<dbReference type="PANTHER" id="PTHR43130">
    <property type="entry name" value="ARAC-FAMILY TRANSCRIPTIONAL REGULATOR"/>
    <property type="match status" value="1"/>
</dbReference>
<dbReference type="Gene3D" id="1.10.10.60">
    <property type="entry name" value="Homeodomain-like"/>
    <property type="match status" value="1"/>
</dbReference>
<dbReference type="CDD" id="cd03137">
    <property type="entry name" value="GATase1_AraC_1"/>
    <property type="match status" value="1"/>
</dbReference>
<feature type="region of interest" description="Disordered" evidence="4">
    <location>
        <begin position="308"/>
        <end position="336"/>
    </location>
</feature>
<dbReference type="Pfam" id="PF01965">
    <property type="entry name" value="DJ-1_PfpI"/>
    <property type="match status" value="1"/>
</dbReference>
<dbReference type="GO" id="GO:0003700">
    <property type="term" value="F:DNA-binding transcription factor activity"/>
    <property type="evidence" value="ECO:0007669"/>
    <property type="project" value="InterPro"/>
</dbReference>
<dbReference type="Gene3D" id="3.40.50.880">
    <property type="match status" value="1"/>
</dbReference>
<gene>
    <name evidence="6" type="ORF">B0T46_02785</name>
</gene>
<keyword evidence="2" id="KW-0238">DNA-binding</keyword>
<protein>
    <submittedName>
        <fullName evidence="6">AraC family transcriptional regulator</fullName>
    </submittedName>
</protein>
<dbReference type="EMBL" id="MUMY01000002">
    <property type="protein sequence ID" value="ONM50044.1"/>
    <property type="molecule type" value="Genomic_DNA"/>
</dbReference>
<dbReference type="SMART" id="SM00342">
    <property type="entry name" value="HTH_ARAC"/>
    <property type="match status" value="1"/>
</dbReference>
<dbReference type="SUPFAM" id="SSF52317">
    <property type="entry name" value="Class I glutamine amidotransferase-like"/>
    <property type="match status" value="1"/>
</dbReference>
<keyword evidence="1" id="KW-0805">Transcription regulation</keyword>
<evidence type="ECO:0000259" key="5">
    <source>
        <dbReference type="PROSITE" id="PS01124"/>
    </source>
</evidence>
<keyword evidence="7" id="KW-1185">Reference proteome</keyword>
<evidence type="ECO:0000256" key="3">
    <source>
        <dbReference type="ARBA" id="ARBA00023163"/>
    </source>
</evidence>
<feature type="compositionally biased region" description="Polar residues" evidence="4">
    <location>
        <begin position="311"/>
        <end position="322"/>
    </location>
</feature>